<comment type="caution">
    <text evidence="1">The sequence shown here is derived from an EMBL/GenBank/DDBJ whole genome shotgun (WGS) entry which is preliminary data.</text>
</comment>
<sequence length="170" mass="18961">MAENRRPDNVIYPAPQPIPEYLRRRLVQRFSSDGRQEHRSNIPNNVSNNNVGVVKSRDNNGTNGVNHSVTPRSRQTNGYLSDEETTSTLSELPSSDHESSLDGWDNYQNSAVGGSPENNQNGLDCSDNDQNSNIDESENNQYSNANDSDQDSIEPYYDHDSPNENNTTNG</sequence>
<organism evidence="1 2">
    <name type="scientific">Acaulospora colombiana</name>
    <dbReference type="NCBI Taxonomy" id="27376"/>
    <lineage>
        <taxon>Eukaryota</taxon>
        <taxon>Fungi</taxon>
        <taxon>Fungi incertae sedis</taxon>
        <taxon>Mucoromycota</taxon>
        <taxon>Glomeromycotina</taxon>
        <taxon>Glomeromycetes</taxon>
        <taxon>Diversisporales</taxon>
        <taxon>Acaulosporaceae</taxon>
        <taxon>Acaulospora</taxon>
    </lineage>
</organism>
<proteinExistence type="predicted"/>
<gene>
    <name evidence="1" type="ORF">ACOLOM_LOCUS6354</name>
</gene>
<evidence type="ECO:0000313" key="2">
    <source>
        <dbReference type="Proteomes" id="UP000789525"/>
    </source>
</evidence>
<feature type="non-terminal residue" evidence="1">
    <location>
        <position position="170"/>
    </location>
</feature>
<keyword evidence="2" id="KW-1185">Reference proteome</keyword>
<dbReference type="Proteomes" id="UP000789525">
    <property type="component" value="Unassembled WGS sequence"/>
</dbReference>
<reference evidence="1" key="1">
    <citation type="submission" date="2021-06" db="EMBL/GenBank/DDBJ databases">
        <authorList>
            <person name="Kallberg Y."/>
            <person name="Tangrot J."/>
            <person name="Rosling A."/>
        </authorList>
    </citation>
    <scope>NUCLEOTIDE SEQUENCE</scope>
    <source>
        <strain evidence="1">CL356</strain>
    </source>
</reference>
<protein>
    <submittedName>
        <fullName evidence="1">195_t:CDS:1</fullName>
    </submittedName>
</protein>
<name>A0ACA9MIG8_9GLOM</name>
<dbReference type="EMBL" id="CAJVPT010012953">
    <property type="protein sequence ID" value="CAG8591891.1"/>
    <property type="molecule type" value="Genomic_DNA"/>
</dbReference>
<accession>A0ACA9MIG8</accession>
<evidence type="ECO:0000313" key="1">
    <source>
        <dbReference type="EMBL" id="CAG8591891.1"/>
    </source>
</evidence>